<keyword evidence="2" id="KW-1185">Reference proteome</keyword>
<evidence type="ECO:0000313" key="1">
    <source>
        <dbReference type="EMBL" id="MCC2615917.1"/>
    </source>
</evidence>
<evidence type="ECO:0000313" key="2">
    <source>
        <dbReference type="Proteomes" id="UP001520878"/>
    </source>
</evidence>
<dbReference type="RefSeq" id="WP_229158321.1">
    <property type="nucleotide sequence ID" value="NZ_JAJEWP010000001.1"/>
</dbReference>
<gene>
    <name evidence="1" type="ORF">LJ739_06660</name>
</gene>
<accession>A0ABS8G5P3</accession>
<proteinExistence type="predicted"/>
<reference evidence="1 2" key="1">
    <citation type="submission" date="2021-10" db="EMBL/GenBank/DDBJ databases">
        <title>Draft genome of Aestuariibacter halophilus JC2043.</title>
        <authorList>
            <person name="Emsley S.A."/>
            <person name="Pfannmuller K.M."/>
            <person name="Ushijima B."/>
            <person name="Saw J.H."/>
            <person name="Videau P."/>
        </authorList>
    </citation>
    <scope>NUCLEOTIDE SEQUENCE [LARGE SCALE GENOMIC DNA]</scope>
    <source>
        <strain evidence="1 2">JC2043</strain>
    </source>
</reference>
<comment type="caution">
    <text evidence="1">The sequence shown here is derived from an EMBL/GenBank/DDBJ whole genome shotgun (WGS) entry which is preliminary data.</text>
</comment>
<protein>
    <submittedName>
        <fullName evidence="1">Uncharacterized protein</fullName>
    </submittedName>
</protein>
<organism evidence="1 2">
    <name type="scientific">Fluctibacter halophilus</name>
    <dbReference type="NCBI Taxonomy" id="226011"/>
    <lineage>
        <taxon>Bacteria</taxon>
        <taxon>Pseudomonadati</taxon>
        <taxon>Pseudomonadota</taxon>
        <taxon>Gammaproteobacteria</taxon>
        <taxon>Alteromonadales</taxon>
        <taxon>Alteromonadaceae</taxon>
        <taxon>Fluctibacter</taxon>
    </lineage>
</organism>
<name>A0ABS8G5P3_9ALTE</name>
<dbReference type="EMBL" id="JAJEWP010000001">
    <property type="protein sequence ID" value="MCC2615917.1"/>
    <property type="molecule type" value="Genomic_DNA"/>
</dbReference>
<dbReference type="Proteomes" id="UP001520878">
    <property type="component" value="Unassembled WGS sequence"/>
</dbReference>
<sequence length="113" mass="12504">MSKMKVKKIAGTPENWEKGLLGNSDEFAKVVDGVTAKELDGKLGLKPISIRLQQRLVDDLKFIAESNGLSGYQPLIRRVLKRFVDAEMKKIARDLAGQSNEDEMGDGKMARAV</sequence>